<sequence>MNRNNTTRHARPSSCQGTLAKLTGLGLLALAAAAGVFAATSSAAEEDAKTSDASPLYGVTIPKGYRQWQLIAPAIEAEPLNELRVVLGNAKAIQAYDQGTLPFPDGTILTKLAWKHVQSPEFAPASIPGAATTVQVMVKDSKKYAATGGWGFGRFVDGKPADLAQHQTCFACHQALVKNHDYVFTRLAR</sequence>
<dbReference type="RefSeq" id="WP_307596793.1">
    <property type="nucleotide sequence ID" value="NZ_CAXUQE020000002.1"/>
</dbReference>
<evidence type="ECO:0000313" key="4">
    <source>
        <dbReference type="Proteomes" id="UP001224845"/>
    </source>
</evidence>
<organism evidence="3 4">
    <name type="scientific">Variovorax paradoxus</name>
    <dbReference type="NCBI Taxonomy" id="34073"/>
    <lineage>
        <taxon>Bacteria</taxon>
        <taxon>Pseudomonadati</taxon>
        <taxon>Pseudomonadota</taxon>
        <taxon>Betaproteobacteria</taxon>
        <taxon>Burkholderiales</taxon>
        <taxon>Comamonadaceae</taxon>
        <taxon>Variovorax</taxon>
    </lineage>
</organism>
<dbReference type="AlphaFoldDB" id="A0AAW8ESG0"/>
<dbReference type="InterPro" id="IPR032033">
    <property type="entry name" value="Cytochrome_P460"/>
</dbReference>
<evidence type="ECO:0000256" key="1">
    <source>
        <dbReference type="SAM" id="SignalP"/>
    </source>
</evidence>
<dbReference type="Pfam" id="PF16694">
    <property type="entry name" value="Cytochrome_P460"/>
    <property type="match status" value="1"/>
</dbReference>
<reference evidence="3" key="1">
    <citation type="submission" date="2023-07" db="EMBL/GenBank/DDBJ databases">
        <title>Sorghum-associated microbial communities from plants grown in Nebraska, USA.</title>
        <authorList>
            <person name="Schachtman D."/>
        </authorList>
    </citation>
    <scope>NUCLEOTIDE SEQUENCE</scope>
    <source>
        <strain evidence="3">DS3315</strain>
    </source>
</reference>
<proteinExistence type="predicted"/>
<keyword evidence="1" id="KW-0732">Signal</keyword>
<feature type="chain" id="PRO_5043891565" description="Cytochrome P460 domain-containing protein" evidence="1">
    <location>
        <begin position="39"/>
        <end position="189"/>
    </location>
</feature>
<accession>A0AAW8ESG0</accession>
<dbReference type="InterPro" id="IPR038142">
    <property type="entry name" value="Cytochrome_P460_sp"/>
</dbReference>
<evidence type="ECO:0000259" key="2">
    <source>
        <dbReference type="Pfam" id="PF16694"/>
    </source>
</evidence>
<protein>
    <recommendedName>
        <fullName evidence="2">Cytochrome P460 domain-containing protein</fullName>
    </recommendedName>
</protein>
<dbReference type="EMBL" id="JAUSRV010000019">
    <property type="protein sequence ID" value="MDP9974766.1"/>
    <property type="molecule type" value="Genomic_DNA"/>
</dbReference>
<name>A0AAW8ESG0_VARPD</name>
<feature type="signal peptide" evidence="1">
    <location>
        <begin position="1"/>
        <end position="38"/>
    </location>
</feature>
<evidence type="ECO:0000313" key="3">
    <source>
        <dbReference type="EMBL" id="MDP9974766.1"/>
    </source>
</evidence>
<gene>
    <name evidence="3" type="ORF">J2W39_006036</name>
</gene>
<comment type="caution">
    <text evidence="3">The sequence shown here is derived from an EMBL/GenBank/DDBJ whole genome shotgun (WGS) entry which is preliminary data.</text>
</comment>
<dbReference type="Gene3D" id="3.50.70.20">
    <property type="entry name" value="Cytochrome P460"/>
    <property type="match status" value="1"/>
</dbReference>
<dbReference type="CDD" id="cd20753">
    <property type="entry name" value="cyt_P460_Mc-like"/>
    <property type="match status" value="1"/>
</dbReference>
<dbReference type="Proteomes" id="UP001224845">
    <property type="component" value="Unassembled WGS sequence"/>
</dbReference>
<feature type="domain" description="Cytochrome P460" evidence="2">
    <location>
        <begin position="62"/>
        <end position="185"/>
    </location>
</feature>